<dbReference type="PROSITE" id="PS51892">
    <property type="entry name" value="SUBTILASE"/>
    <property type="match status" value="1"/>
</dbReference>
<dbReference type="EMBL" id="JBIRWE010000002">
    <property type="protein sequence ID" value="MFI1963524.1"/>
    <property type="molecule type" value="Genomic_DNA"/>
</dbReference>
<dbReference type="PANTHER" id="PTHR43806:SF11">
    <property type="entry name" value="CEREVISIN-RELATED"/>
    <property type="match status" value="1"/>
</dbReference>
<evidence type="ECO:0000259" key="9">
    <source>
        <dbReference type="Pfam" id="PF00082"/>
    </source>
</evidence>
<keyword evidence="4 5" id="KW-0720">Serine protease</keyword>
<dbReference type="InterPro" id="IPR023827">
    <property type="entry name" value="Peptidase_S8_Asp-AS"/>
</dbReference>
<comment type="caution">
    <text evidence="10">The sequence shown here is derived from an EMBL/GenBank/DDBJ whole genome shotgun (WGS) entry which is preliminary data.</text>
</comment>
<evidence type="ECO:0000256" key="1">
    <source>
        <dbReference type="ARBA" id="ARBA00011073"/>
    </source>
</evidence>
<feature type="signal peptide" evidence="8">
    <location>
        <begin position="1"/>
        <end position="29"/>
    </location>
</feature>
<feature type="compositionally biased region" description="Low complexity" evidence="6">
    <location>
        <begin position="389"/>
        <end position="402"/>
    </location>
</feature>
<dbReference type="Proteomes" id="UP001611548">
    <property type="component" value="Unassembled WGS sequence"/>
</dbReference>
<keyword evidence="2 5" id="KW-0645">Protease</keyword>
<dbReference type="InterPro" id="IPR036852">
    <property type="entry name" value="Peptidase_S8/S53_dom_sf"/>
</dbReference>
<dbReference type="SUPFAM" id="SSF52743">
    <property type="entry name" value="Subtilisin-like"/>
    <property type="match status" value="1"/>
</dbReference>
<dbReference type="RefSeq" id="WP_240483327.1">
    <property type="nucleotide sequence ID" value="NZ_JBIRWE010000002.1"/>
</dbReference>
<keyword evidence="7" id="KW-0472">Membrane</keyword>
<sequence>MGFSRTLRTAGLGVLAGALLVASAPLAAADEVRDKQWALQALKAEASWKVSQGSGVTVAVIDDGVNANHIDLQGNVLEGKDFVDGGSPTPAPGDNHGTAMAALIAAHGHGTDDGVKGLAPAAKILPIRDFDSEAGQLGTVIRYAADNGASVINVSQCFESSSPFEQAKVSDAVAYALKRDALVVASAGNQDEDTKCYPAAAPGALGVGAVKNDGTIWENSISAPYVSLTAPGTHIFSAAGVGNTYRAGSGNSDSSAYVAAAAALLRSKFTDLTAGQIANRLVKTAALPDVARGVSLPDERYGYGSIQPLAALTKDIPVGSKYGPLKIPESLDGKPSVDEPSLGMSDAEQEQADRKALIIWLVIGVVGLVAIGLLVLLIVKLSRRKKGNSGDSDGPSGSAGYSQHGQQPFPPQQNPYHQPTHTSGQWPPQQ</sequence>
<evidence type="ECO:0000256" key="3">
    <source>
        <dbReference type="ARBA" id="ARBA00022801"/>
    </source>
</evidence>
<evidence type="ECO:0000256" key="4">
    <source>
        <dbReference type="ARBA" id="ARBA00022825"/>
    </source>
</evidence>
<evidence type="ECO:0000256" key="2">
    <source>
        <dbReference type="ARBA" id="ARBA00022670"/>
    </source>
</evidence>
<dbReference type="InterPro" id="IPR050131">
    <property type="entry name" value="Peptidase_S8_subtilisin-like"/>
</dbReference>
<feature type="active site" description="Charge relay system" evidence="5">
    <location>
        <position position="62"/>
    </location>
</feature>
<keyword evidence="3 5" id="KW-0378">Hydrolase</keyword>
<name>A0ABW7UQC6_9ACTN</name>
<feature type="compositionally biased region" description="Polar residues" evidence="6">
    <location>
        <begin position="414"/>
        <end position="430"/>
    </location>
</feature>
<feature type="domain" description="Peptidase S8/S53" evidence="9">
    <location>
        <begin position="53"/>
        <end position="304"/>
    </location>
</feature>
<evidence type="ECO:0000256" key="6">
    <source>
        <dbReference type="SAM" id="MobiDB-lite"/>
    </source>
</evidence>
<evidence type="ECO:0000313" key="11">
    <source>
        <dbReference type="Proteomes" id="UP001611548"/>
    </source>
</evidence>
<keyword evidence="7" id="KW-0812">Transmembrane</keyword>
<feature type="transmembrane region" description="Helical" evidence="7">
    <location>
        <begin position="357"/>
        <end position="379"/>
    </location>
</feature>
<protein>
    <submittedName>
        <fullName evidence="10">S8 family serine peptidase</fullName>
    </submittedName>
</protein>
<comment type="similarity">
    <text evidence="1 5">Belongs to the peptidase S8 family.</text>
</comment>
<dbReference type="PRINTS" id="PR00723">
    <property type="entry name" value="SUBTILISIN"/>
</dbReference>
<keyword evidence="7" id="KW-1133">Transmembrane helix</keyword>
<dbReference type="Gene3D" id="3.40.50.200">
    <property type="entry name" value="Peptidase S8/S53 domain"/>
    <property type="match status" value="1"/>
</dbReference>
<accession>A0ABW7UQC6</accession>
<dbReference type="PANTHER" id="PTHR43806">
    <property type="entry name" value="PEPTIDASE S8"/>
    <property type="match status" value="1"/>
</dbReference>
<organism evidence="10 11">
    <name type="scientific">Streptomyces pathocidini</name>
    <dbReference type="NCBI Taxonomy" id="1650571"/>
    <lineage>
        <taxon>Bacteria</taxon>
        <taxon>Bacillati</taxon>
        <taxon>Actinomycetota</taxon>
        <taxon>Actinomycetes</taxon>
        <taxon>Kitasatosporales</taxon>
        <taxon>Streptomycetaceae</taxon>
        <taxon>Streptomyces</taxon>
    </lineage>
</organism>
<feature type="region of interest" description="Disordered" evidence="6">
    <location>
        <begin position="385"/>
        <end position="430"/>
    </location>
</feature>
<reference evidence="10 11" key="1">
    <citation type="submission" date="2024-10" db="EMBL/GenBank/DDBJ databases">
        <title>The Natural Products Discovery Center: Release of the First 8490 Sequenced Strains for Exploring Actinobacteria Biosynthetic Diversity.</title>
        <authorList>
            <person name="Kalkreuter E."/>
            <person name="Kautsar S.A."/>
            <person name="Yang D."/>
            <person name="Bader C.D."/>
            <person name="Teijaro C.N."/>
            <person name="Fluegel L."/>
            <person name="Davis C.M."/>
            <person name="Simpson J.R."/>
            <person name="Lauterbach L."/>
            <person name="Steele A.D."/>
            <person name="Gui C."/>
            <person name="Meng S."/>
            <person name="Li G."/>
            <person name="Viehrig K."/>
            <person name="Ye F."/>
            <person name="Su P."/>
            <person name="Kiefer A.F."/>
            <person name="Nichols A."/>
            <person name="Cepeda A.J."/>
            <person name="Yan W."/>
            <person name="Fan B."/>
            <person name="Jiang Y."/>
            <person name="Adhikari A."/>
            <person name="Zheng C.-J."/>
            <person name="Schuster L."/>
            <person name="Cowan T.M."/>
            <person name="Smanski M.J."/>
            <person name="Chevrette M.G."/>
            <person name="De Carvalho L.P.S."/>
            <person name="Shen B."/>
        </authorList>
    </citation>
    <scope>NUCLEOTIDE SEQUENCE [LARGE SCALE GENOMIC DNA]</scope>
    <source>
        <strain evidence="10 11">NPDC020327</strain>
    </source>
</reference>
<evidence type="ECO:0000313" key="10">
    <source>
        <dbReference type="EMBL" id="MFI1963524.1"/>
    </source>
</evidence>
<dbReference type="InterPro" id="IPR015500">
    <property type="entry name" value="Peptidase_S8_subtilisin-rel"/>
</dbReference>
<dbReference type="InterPro" id="IPR000209">
    <property type="entry name" value="Peptidase_S8/S53_dom"/>
</dbReference>
<keyword evidence="11" id="KW-1185">Reference proteome</keyword>
<dbReference type="PROSITE" id="PS00136">
    <property type="entry name" value="SUBTILASE_ASP"/>
    <property type="match status" value="1"/>
</dbReference>
<evidence type="ECO:0000256" key="5">
    <source>
        <dbReference type="PROSITE-ProRule" id="PRU01240"/>
    </source>
</evidence>
<feature type="active site" description="Charge relay system" evidence="5">
    <location>
        <position position="252"/>
    </location>
</feature>
<gene>
    <name evidence="10" type="ORF">ACH429_05185</name>
</gene>
<evidence type="ECO:0000256" key="8">
    <source>
        <dbReference type="SAM" id="SignalP"/>
    </source>
</evidence>
<keyword evidence="8" id="KW-0732">Signal</keyword>
<feature type="region of interest" description="Disordered" evidence="6">
    <location>
        <begin position="325"/>
        <end position="347"/>
    </location>
</feature>
<evidence type="ECO:0000256" key="7">
    <source>
        <dbReference type="SAM" id="Phobius"/>
    </source>
</evidence>
<proteinExistence type="inferred from homology"/>
<feature type="active site" description="Charge relay system" evidence="5">
    <location>
        <position position="96"/>
    </location>
</feature>
<feature type="chain" id="PRO_5046283848" evidence="8">
    <location>
        <begin position="30"/>
        <end position="430"/>
    </location>
</feature>
<dbReference type="Pfam" id="PF00082">
    <property type="entry name" value="Peptidase_S8"/>
    <property type="match status" value="1"/>
</dbReference>